<dbReference type="EMBL" id="SMFQ01000004">
    <property type="protein sequence ID" value="TCJ84446.1"/>
    <property type="molecule type" value="Genomic_DNA"/>
</dbReference>
<dbReference type="PANTHER" id="PTHR33608:SF3">
    <property type="entry name" value="SLR2013 PROTEIN"/>
    <property type="match status" value="1"/>
</dbReference>
<dbReference type="RefSeq" id="WP_131906204.1">
    <property type="nucleotide sequence ID" value="NZ_BAAAFU010000006.1"/>
</dbReference>
<sequence>MLSKLPIPDRQTFYLIAALAAIGLITIFIPALTLLWKISAAIIAVILVADLIISTFISNPKDIITVERHLPGSIPLGVSRHIELIIHNKSSKPQNLDIFDHFPNEVHAEGLPVNVSIPGEQHAEIQYKIIANQRGKLIFPKVQIKLQSVFKFWRINQYLPVNSETNVYPNFAAIAHYALLATDNNLSQMGIIKKRRRGEGQNFHQLREYREGDAMRQIDWKATSRVQKLISREYQDEKDQEIIFMLDCGHRMMAKDDDLSHFDHTLNALLLLSYVALRQGDAVGLMTFSGEDQRWFSPRKGQHNVQQILNTVYDLQPSTSSPDYSKAATDLLIRHKKRALVIILTNTRDEDGDDLLPAISILKKRHLVLLASLRESSIADMLDKPIEDLNDALDNSAAHHYLQQRKSTFEELVNNGIRAMDVSPDKLTVDLINAYLSIKSSGTL</sequence>
<dbReference type="Pfam" id="PF01882">
    <property type="entry name" value="DUF58"/>
    <property type="match status" value="1"/>
</dbReference>
<protein>
    <submittedName>
        <fullName evidence="3">Uncharacterized protein (DUF58 family)</fullName>
    </submittedName>
</protein>
<proteinExistence type="predicted"/>
<dbReference type="AlphaFoldDB" id="A0A4R1ESC7"/>
<keyword evidence="1" id="KW-1133">Transmembrane helix</keyword>
<reference evidence="3 4" key="1">
    <citation type="submission" date="2019-03" db="EMBL/GenBank/DDBJ databases">
        <title>Genomic Encyclopedia of Type Strains, Phase IV (KMG-IV): sequencing the most valuable type-strain genomes for metagenomic binning, comparative biology and taxonomic classification.</title>
        <authorList>
            <person name="Goeker M."/>
        </authorList>
    </citation>
    <scope>NUCLEOTIDE SEQUENCE [LARGE SCALE GENOMIC DNA]</scope>
    <source>
        <strain evidence="3 4">DSM 24830</strain>
    </source>
</reference>
<feature type="transmembrane region" description="Helical" evidence="1">
    <location>
        <begin position="38"/>
        <end position="58"/>
    </location>
</feature>
<dbReference type="InterPro" id="IPR036465">
    <property type="entry name" value="vWFA_dom_sf"/>
</dbReference>
<dbReference type="InterPro" id="IPR002881">
    <property type="entry name" value="DUF58"/>
</dbReference>
<keyword evidence="1" id="KW-0472">Membrane</keyword>
<accession>A0A4R1ESC7</accession>
<comment type="caution">
    <text evidence="3">The sequence shown here is derived from an EMBL/GenBank/DDBJ whole genome shotgun (WGS) entry which is preliminary data.</text>
</comment>
<dbReference type="Gene3D" id="3.40.50.410">
    <property type="entry name" value="von Willebrand factor, type A domain"/>
    <property type="match status" value="1"/>
</dbReference>
<dbReference type="OrthoDB" id="9812729at2"/>
<gene>
    <name evidence="3" type="ORF">EV695_2403</name>
</gene>
<evidence type="ECO:0000313" key="3">
    <source>
        <dbReference type="EMBL" id="TCJ84446.1"/>
    </source>
</evidence>
<evidence type="ECO:0000259" key="2">
    <source>
        <dbReference type="Pfam" id="PF01882"/>
    </source>
</evidence>
<keyword evidence="4" id="KW-1185">Reference proteome</keyword>
<name>A0A4R1ESC7_9GAMM</name>
<dbReference type="PANTHER" id="PTHR33608">
    <property type="entry name" value="BLL2464 PROTEIN"/>
    <property type="match status" value="1"/>
</dbReference>
<feature type="transmembrane region" description="Helical" evidence="1">
    <location>
        <begin position="12"/>
        <end position="32"/>
    </location>
</feature>
<evidence type="ECO:0000313" key="4">
    <source>
        <dbReference type="Proteomes" id="UP000294887"/>
    </source>
</evidence>
<organism evidence="3 4">
    <name type="scientific">Cocleimonas flava</name>
    <dbReference type="NCBI Taxonomy" id="634765"/>
    <lineage>
        <taxon>Bacteria</taxon>
        <taxon>Pseudomonadati</taxon>
        <taxon>Pseudomonadota</taxon>
        <taxon>Gammaproteobacteria</taxon>
        <taxon>Thiotrichales</taxon>
        <taxon>Thiotrichaceae</taxon>
        <taxon>Cocleimonas</taxon>
    </lineage>
</organism>
<dbReference type="Proteomes" id="UP000294887">
    <property type="component" value="Unassembled WGS sequence"/>
</dbReference>
<dbReference type="SUPFAM" id="SSF53300">
    <property type="entry name" value="vWA-like"/>
    <property type="match status" value="1"/>
</dbReference>
<feature type="domain" description="DUF58" evidence="2">
    <location>
        <begin position="206"/>
        <end position="378"/>
    </location>
</feature>
<evidence type="ECO:0000256" key="1">
    <source>
        <dbReference type="SAM" id="Phobius"/>
    </source>
</evidence>
<keyword evidence="1" id="KW-0812">Transmembrane</keyword>